<dbReference type="Proteomes" id="UP001139353">
    <property type="component" value="Unassembled WGS sequence"/>
</dbReference>
<dbReference type="PIRSF" id="PIRSF034110">
    <property type="entry name" value="DUF1203"/>
    <property type="match status" value="1"/>
</dbReference>
<dbReference type="InterPro" id="IPR009593">
    <property type="entry name" value="DUF1203"/>
</dbReference>
<dbReference type="EMBL" id="JAJLJH010000003">
    <property type="protein sequence ID" value="MCK9686806.1"/>
    <property type="molecule type" value="Genomic_DNA"/>
</dbReference>
<reference evidence="1" key="1">
    <citation type="submission" date="2021-11" db="EMBL/GenBank/DDBJ databases">
        <title>BS-T2-15 a new species belonging to the Comamonadaceae family isolated from the soil of a French oak forest.</title>
        <authorList>
            <person name="Mieszkin S."/>
            <person name="Alain K."/>
        </authorList>
    </citation>
    <scope>NUCLEOTIDE SEQUENCE</scope>
    <source>
        <strain evidence="1">BS-T2-15</strain>
    </source>
</reference>
<comment type="caution">
    <text evidence="1">The sequence shown here is derived from an EMBL/GenBank/DDBJ whole genome shotgun (WGS) entry which is preliminary data.</text>
</comment>
<protein>
    <submittedName>
        <fullName evidence="1">DUF1203 domain-containing protein</fullName>
    </submittedName>
</protein>
<dbReference type="RefSeq" id="WP_275682847.1">
    <property type="nucleotide sequence ID" value="NZ_JAJLJH010000003.1"/>
</dbReference>
<evidence type="ECO:0000313" key="1">
    <source>
        <dbReference type="EMBL" id="MCK9686806.1"/>
    </source>
</evidence>
<dbReference type="Pfam" id="PF06718">
    <property type="entry name" value="DUF1203"/>
    <property type="match status" value="1"/>
</dbReference>
<evidence type="ECO:0000313" key="2">
    <source>
        <dbReference type="Proteomes" id="UP001139353"/>
    </source>
</evidence>
<organism evidence="1 2">
    <name type="scientific">Scleromatobacter humisilvae</name>
    <dbReference type="NCBI Taxonomy" id="2897159"/>
    <lineage>
        <taxon>Bacteria</taxon>
        <taxon>Pseudomonadati</taxon>
        <taxon>Pseudomonadota</taxon>
        <taxon>Betaproteobacteria</taxon>
        <taxon>Burkholderiales</taxon>
        <taxon>Sphaerotilaceae</taxon>
        <taxon>Scleromatobacter</taxon>
    </lineage>
</organism>
<name>A0A9X2C0U2_9BURK</name>
<keyword evidence="2" id="KW-1185">Reference proteome</keyword>
<accession>A0A9X2C0U2</accession>
<proteinExistence type="predicted"/>
<gene>
    <name evidence="1" type="ORF">LPC04_13930</name>
</gene>
<dbReference type="AlphaFoldDB" id="A0A9X2C0U2"/>
<sequence length="162" mass="17745">MSSFRLVGLSAENFEPFFAMSDDELHALGARRVVADEAFGFPCRVSLADAEVGDELLLLPFDHLLTRSPYRASGPVFVRKGARRAVLEPGEIPPYVTRRWMSARAYDADDMMIAADVCDGSDVRGVLARFIADPAVAFVHLHNAKRGCFSCRVERVAGQGLA</sequence>